<dbReference type="GO" id="GO:0016853">
    <property type="term" value="F:isomerase activity"/>
    <property type="evidence" value="ECO:0007669"/>
    <property type="project" value="UniProtKB-KW"/>
</dbReference>
<evidence type="ECO:0000313" key="5">
    <source>
        <dbReference type="Proteomes" id="UP000451565"/>
    </source>
</evidence>
<keyword evidence="2" id="KW-0456">Lyase</keyword>
<dbReference type="Gene3D" id="3.90.226.10">
    <property type="entry name" value="2-enoyl-CoA Hydratase, Chain A, domain 1"/>
    <property type="match status" value="1"/>
</dbReference>
<dbReference type="InterPro" id="IPR001753">
    <property type="entry name" value="Enoyl-CoA_hydra/iso"/>
</dbReference>
<name>A0A843YQY5_9BURK</name>
<evidence type="ECO:0000256" key="1">
    <source>
        <dbReference type="ARBA" id="ARBA00023235"/>
    </source>
</evidence>
<dbReference type="Proteomes" id="UP000451565">
    <property type="component" value="Unassembled WGS sequence"/>
</dbReference>
<dbReference type="Pfam" id="PF00378">
    <property type="entry name" value="ECH_1"/>
    <property type="match status" value="1"/>
</dbReference>
<dbReference type="OrthoDB" id="5287258at2"/>
<reference evidence="4 5" key="1">
    <citation type="submission" date="2019-10" db="EMBL/GenBank/DDBJ databases">
        <title>Glaciimonas soli sp. nov., a psychrophilic bacterium isolated from the forest soil of a high elevation mountain in Taiwan.</title>
        <authorList>
            <person name="Wang L.-T."/>
            <person name="Shieh W.Y."/>
        </authorList>
    </citation>
    <scope>NUCLEOTIDE SEQUENCE [LARGE SCALE GENOMIC DNA]</scope>
    <source>
        <strain evidence="4 5">GS1</strain>
    </source>
</reference>
<keyword evidence="3" id="KW-0511">Multifunctional enzyme</keyword>
<evidence type="ECO:0000256" key="2">
    <source>
        <dbReference type="ARBA" id="ARBA00023239"/>
    </source>
</evidence>
<evidence type="ECO:0008006" key="6">
    <source>
        <dbReference type="Google" id="ProtNLM"/>
    </source>
</evidence>
<dbReference type="GO" id="GO:0016829">
    <property type="term" value="F:lyase activity"/>
    <property type="evidence" value="ECO:0007669"/>
    <property type="project" value="UniProtKB-KW"/>
</dbReference>
<sequence>MTTDYQRHGTVAVITLNNPPVNAMNIATRTAFVDGIHKALNDDTVKAIVITGAGKVFSGGADIKEFNTPAMLAEPNLHMMIDAVENATKPVVAAIHTLCIGGGLELSLACHYRVATPSALCGLPEVQLGLLPGAGGTQRLPRAVGLERGLAMIVSGVPVEAEKLANTALFDQMINGDLLQDAITFAESIADARPLPKIRDISMDHANAEVILQTMRDKIAAKADTFPAPAKCVDAIAATLTQSFDEGIQLESQFFIELLLSPESKALREAFFSQRAAKKRDA</sequence>
<dbReference type="RefSeq" id="WP_153233656.1">
    <property type="nucleotide sequence ID" value="NZ_WINI01000001.1"/>
</dbReference>
<dbReference type="CDD" id="cd06558">
    <property type="entry name" value="crotonase-like"/>
    <property type="match status" value="1"/>
</dbReference>
<dbReference type="SUPFAM" id="SSF52096">
    <property type="entry name" value="ClpP/crotonase"/>
    <property type="match status" value="1"/>
</dbReference>
<dbReference type="PANTHER" id="PTHR23309">
    <property type="entry name" value="3-HYDROXYACYL-COA DEHYROGENASE"/>
    <property type="match status" value="1"/>
</dbReference>
<accession>A0A843YQY5</accession>
<keyword evidence="5" id="KW-1185">Reference proteome</keyword>
<keyword evidence="1" id="KW-0413">Isomerase</keyword>
<proteinExistence type="predicted"/>
<evidence type="ECO:0000256" key="3">
    <source>
        <dbReference type="ARBA" id="ARBA00023268"/>
    </source>
</evidence>
<gene>
    <name evidence="4" type="ORF">GEV47_05540</name>
</gene>
<dbReference type="AlphaFoldDB" id="A0A843YQY5"/>
<protein>
    <recommendedName>
        <fullName evidence="6">Enoyl-CoA hydratase/isomerase family protein</fullName>
    </recommendedName>
</protein>
<evidence type="ECO:0000313" key="4">
    <source>
        <dbReference type="EMBL" id="MQR00144.1"/>
    </source>
</evidence>
<dbReference type="InterPro" id="IPR029045">
    <property type="entry name" value="ClpP/crotonase-like_dom_sf"/>
</dbReference>
<comment type="caution">
    <text evidence="4">The sequence shown here is derived from an EMBL/GenBank/DDBJ whole genome shotgun (WGS) entry which is preliminary data.</text>
</comment>
<organism evidence="4 5">
    <name type="scientific">Glaciimonas soli</name>
    <dbReference type="NCBI Taxonomy" id="2590999"/>
    <lineage>
        <taxon>Bacteria</taxon>
        <taxon>Pseudomonadati</taxon>
        <taxon>Pseudomonadota</taxon>
        <taxon>Betaproteobacteria</taxon>
        <taxon>Burkholderiales</taxon>
        <taxon>Oxalobacteraceae</taxon>
        <taxon>Glaciimonas</taxon>
    </lineage>
</organism>
<dbReference type="EMBL" id="WINI01000001">
    <property type="protein sequence ID" value="MQR00144.1"/>
    <property type="molecule type" value="Genomic_DNA"/>
</dbReference>